<sequence length="157" mass="17637">MALSLSRILLAGWRTRVNPLGNRRCLQLGARDERRRRRGGRSIETDSQQHPHRINKAAVTESFIIASLRRSPSNPLCATCTASKRLLRLLKTVTEIDCWLVRGILYSLSPIDGHAGQTTTNLDFQLRLFFSLLFPAEQLIFASSSSSSFSSPWGPRN</sequence>
<feature type="region of interest" description="Disordered" evidence="1">
    <location>
        <begin position="31"/>
        <end position="51"/>
    </location>
</feature>
<evidence type="ECO:0000313" key="3">
    <source>
        <dbReference type="Proteomes" id="UP000008866"/>
    </source>
</evidence>
<evidence type="ECO:0000313" key="2">
    <source>
        <dbReference type="EMBL" id="EFE33417.1"/>
    </source>
</evidence>
<dbReference type="KEGG" id="abe:ARB_07777"/>
<comment type="caution">
    <text evidence="2">The sequence shown here is derived from an EMBL/GenBank/DDBJ whole genome shotgun (WGS) entry which is preliminary data.</text>
</comment>
<dbReference type="Proteomes" id="UP000008866">
    <property type="component" value="Unassembled WGS sequence"/>
</dbReference>
<dbReference type="RefSeq" id="XP_003014057.1">
    <property type="nucleotide sequence ID" value="XM_003014011.1"/>
</dbReference>
<keyword evidence="3" id="KW-1185">Reference proteome</keyword>
<dbReference type="AlphaFoldDB" id="D4ATW4"/>
<name>D4ATW4_ARTBC</name>
<gene>
    <name evidence="2" type="ORF">ARB_07777</name>
</gene>
<reference evidence="3" key="1">
    <citation type="journal article" date="2011" name="Genome Biol.">
        <title>Comparative and functional genomics provide insights into the pathogenicity of dermatophytic fungi.</title>
        <authorList>
            <person name="Burmester A."/>
            <person name="Shelest E."/>
            <person name="Gloeckner G."/>
            <person name="Heddergott C."/>
            <person name="Schindler S."/>
            <person name="Staib P."/>
            <person name="Heidel A."/>
            <person name="Felder M."/>
            <person name="Petzold A."/>
            <person name="Szafranski K."/>
            <person name="Feuermann M."/>
            <person name="Pedruzzi I."/>
            <person name="Priebe S."/>
            <person name="Groth M."/>
            <person name="Winkler R."/>
            <person name="Li W."/>
            <person name="Kniemeyer O."/>
            <person name="Schroeckh V."/>
            <person name="Hertweck C."/>
            <person name="Hube B."/>
            <person name="White T.C."/>
            <person name="Platzer M."/>
            <person name="Guthke R."/>
            <person name="Heitman J."/>
            <person name="Woestemeyer J."/>
            <person name="Zipfel P.F."/>
            <person name="Monod M."/>
            <person name="Brakhage A.A."/>
        </authorList>
    </citation>
    <scope>NUCLEOTIDE SEQUENCE [LARGE SCALE GENOMIC DNA]</scope>
    <source>
        <strain evidence="3">ATCC MYA-4681 / CBS 112371</strain>
    </source>
</reference>
<accession>D4ATW4</accession>
<proteinExistence type="predicted"/>
<dbReference type="HOGENOM" id="CLU_1677400_0_0_1"/>
<organism evidence="2 3">
    <name type="scientific">Arthroderma benhamiae (strain ATCC MYA-4681 / CBS 112371)</name>
    <name type="common">Trichophyton mentagrophytes</name>
    <dbReference type="NCBI Taxonomy" id="663331"/>
    <lineage>
        <taxon>Eukaryota</taxon>
        <taxon>Fungi</taxon>
        <taxon>Dikarya</taxon>
        <taxon>Ascomycota</taxon>
        <taxon>Pezizomycotina</taxon>
        <taxon>Eurotiomycetes</taxon>
        <taxon>Eurotiomycetidae</taxon>
        <taxon>Onygenales</taxon>
        <taxon>Arthrodermataceae</taxon>
        <taxon>Trichophyton</taxon>
    </lineage>
</organism>
<evidence type="ECO:0000256" key="1">
    <source>
        <dbReference type="SAM" id="MobiDB-lite"/>
    </source>
</evidence>
<dbReference type="GeneID" id="9521474"/>
<protein>
    <submittedName>
        <fullName evidence="2">Uncharacterized protein</fullName>
    </submittedName>
</protein>
<dbReference type="EMBL" id="ABSU01000010">
    <property type="protein sequence ID" value="EFE33417.1"/>
    <property type="molecule type" value="Genomic_DNA"/>
</dbReference>